<dbReference type="PRINTS" id="PR00303">
    <property type="entry name" value="SECYTRNLCASE"/>
</dbReference>
<evidence type="ECO:0000313" key="9">
    <source>
        <dbReference type="EMBL" id="TIB30666.1"/>
    </source>
</evidence>
<protein>
    <recommendedName>
        <fullName evidence="12">Equilibrative nucleoside transporter 1</fullName>
    </recommendedName>
</protein>
<reference evidence="10 11" key="1">
    <citation type="submission" date="2019-03" db="EMBL/GenBank/DDBJ databases">
        <title>Sequencing 23 genomes of Wallemia ichthyophaga.</title>
        <authorList>
            <person name="Gostincar C."/>
        </authorList>
    </citation>
    <scope>NUCLEOTIDE SEQUENCE [LARGE SCALE GENOMIC DNA]</scope>
    <source>
        <strain evidence="9 11">EXF-6200</strain>
        <strain evidence="8 10">EXF-8621</strain>
    </source>
</reference>
<dbReference type="Proteomes" id="UP000310689">
    <property type="component" value="Unassembled WGS sequence"/>
</dbReference>
<dbReference type="GO" id="GO:0000329">
    <property type="term" value="C:fungal-type vacuole membrane"/>
    <property type="evidence" value="ECO:0007669"/>
    <property type="project" value="TreeGrafter"/>
</dbReference>
<dbReference type="GO" id="GO:0015205">
    <property type="term" value="F:nucleobase transmembrane transporter activity"/>
    <property type="evidence" value="ECO:0007669"/>
    <property type="project" value="TreeGrafter"/>
</dbReference>
<evidence type="ECO:0000256" key="2">
    <source>
        <dbReference type="ARBA" id="ARBA00007965"/>
    </source>
</evidence>
<feature type="transmembrane region" description="Helical" evidence="7">
    <location>
        <begin position="132"/>
        <end position="162"/>
    </location>
</feature>
<keyword evidence="6 7" id="KW-0472">Membrane</keyword>
<dbReference type="Pfam" id="PF01733">
    <property type="entry name" value="Nucleoside_tran"/>
    <property type="match status" value="1"/>
</dbReference>
<feature type="transmembrane region" description="Helical" evidence="7">
    <location>
        <begin position="378"/>
        <end position="399"/>
    </location>
</feature>
<dbReference type="PIRSF" id="PIRSF016379">
    <property type="entry name" value="ENT"/>
    <property type="match status" value="1"/>
</dbReference>
<comment type="caution">
    <text evidence="9">The sequence shown here is derived from an EMBL/GenBank/DDBJ whole genome shotgun (WGS) entry which is preliminary data.</text>
</comment>
<keyword evidence="4 7" id="KW-0812">Transmembrane</keyword>
<comment type="similarity">
    <text evidence="2">Belongs to the SLC29A/ENT transporter (TC 2.A.57) family.</text>
</comment>
<evidence type="ECO:0000313" key="10">
    <source>
        <dbReference type="Proteomes" id="UP000306954"/>
    </source>
</evidence>
<evidence type="ECO:0000256" key="7">
    <source>
        <dbReference type="SAM" id="Phobius"/>
    </source>
</evidence>
<dbReference type="Proteomes" id="UP000306954">
    <property type="component" value="Unassembled WGS sequence"/>
</dbReference>
<feature type="transmembrane region" description="Helical" evidence="7">
    <location>
        <begin position="108"/>
        <end position="126"/>
    </location>
</feature>
<evidence type="ECO:0008006" key="12">
    <source>
        <dbReference type="Google" id="ProtNLM"/>
    </source>
</evidence>
<evidence type="ECO:0000313" key="8">
    <source>
        <dbReference type="EMBL" id="TIB16059.1"/>
    </source>
</evidence>
<feature type="transmembrane region" description="Helical" evidence="7">
    <location>
        <begin position="433"/>
        <end position="455"/>
    </location>
</feature>
<feature type="transmembrane region" description="Helical" evidence="7">
    <location>
        <begin position="75"/>
        <end position="96"/>
    </location>
</feature>
<sequence length="459" mass="49714">MDLFRGFLQRFKYQSLGGEQDAEAAEANTTDSTSTRLQIPTFFCLGISMLLPWNMLILALPFFSDVISYDLFPSALSAAFTLPNFLTLAFATLTHTGSDMDTRVKRSLMLMTIPLAALGFLAYISATFKTQFLFGAVLGCAISIAIGVAYLQSAATALASLYGPAHLKAIFTGQGIVAVIASLFQLVLQLLSNSSEGDTATANALTMFISYLTSTLILVVSAALFYHLSKTITFIELVSNNKLKTPSKHPFELMKQVNARVWQYGSAVMLDFAVTLAVYPTVTVLVRSSQPIESQPSLLHASYFPLIHFLTFNLSDLAGRALPSLELPDRFKPDTIKTIHPTSSKVLNTISACRVIFIPLFLASNIPNTAPSLVKNDAVFFTLVVLFGLTNGYTATNVFTAGTNEQFNTNLNNPLSIPGNEQHNAKDIGASVLVFYLTAGLSTGSILSFIVPTFVKSIN</sequence>
<dbReference type="SUPFAM" id="SSF103473">
    <property type="entry name" value="MFS general substrate transporter"/>
    <property type="match status" value="1"/>
</dbReference>
<name>A0A4T0GJN7_WALIC</name>
<dbReference type="EMBL" id="SPOI01000253">
    <property type="protein sequence ID" value="TIB30666.1"/>
    <property type="molecule type" value="Genomic_DNA"/>
</dbReference>
<evidence type="ECO:0000256" key="5">
    <source>
        <dbReference type="ARBA" id="ARBA00022989"/>
    </source>
</evidence>
<feature type="transmembrane region" description="Helical" evidence="7">
    <location>
        <begin position="208"/>
        <end position="228"/>
    </location>
</feature>
<dbReference type="GO" id="GO:0034257">
    <property type="term" value="F:nicotinamide riboside transmembrane transporter activity"/>
    <property type="evidence" value="ECO:0007669"/>
    <property type="project" value="TreeGrafter"/>
</dbReference>
<organism evidence="9 11">
    <name type="scientific">Wallemia ichthyophaga</name>
    <dbReference type="NCBI Taxonomy" id="245174"/>
    <lineage>
        <taxon>Eukaryota</taxon>
        <taxon>Fungi</taxon>
        <taxon>Dikarya</taxon>
        <taxon>Basidiomycota</taxon>
        <taxon>Wallemiomycotina</taxon>
        <taxon>Wallemiomycetes</taxon>
        <taxon>Wallemiales</taxon>
        <taxon>Wallemiaceae</taxon>
        <taxon>Wallemia</taxon>
    </lineage>
</organism>
<dbReference type="EMBL" id="SPOF01000005">
    <property type="protein sequence ID" value="TIB16059.1"/>
    <property type="molecule type" value="Genomic_DNA"/>
</dbReference>
<feature type="transmembrane region" description="Helical" evidence="7">
    <location>
        <begin position="169"/>
        <end position="188"/>
    </location>
</feature>
<proteinExistence type="inferred from homology"/>
<dbReference type="AlphaFoldDB" id="A0A4T0GJN7"/>
<gene>
    <name evidence="9" type="ORF">E3P86_03455</name>
    <name evidence="8" type="ORF">E3P90_00599</name>
</gene>
<evidence type="ECO:0000313" key="11">
    <source>
        <dbReference type="Proteomes" id="UP000310689"/>
    </source>
</evidence>
<dbReference type="OMA" id="YQCIPEA"/>
<evidence type="ECO:0000256" key="1">
    <source>
        <dbReference type="ARBA" id="ARBA00004141"/>
    </source>
</evidence>
<feature type="transmembrane region" description="Helical" evidence="7">
    <location>
        <begin position="261"/>
        <end position="282"/>
    </location>
</feature>
<dbReference type="GO" id="GO:0005886">
    <property type="term" value="C:plasma membrane"/>
    <property type="evidence" value="ECO:0007669"/>
    <property type="project" value="TreeGrafter"/>
</dbReference>
<evidence type="ECO:0000256" key="6">
    <source>
        <dbReference type="ARBA" id="ARBA00023136"/>
    </source>
</evidence>
<dbReference type="InterPro" id="IPR002259">
    <property type="entry name" value="Eqnu_transpt"/>
</dbReference>
<dbReference type="PANTHER" id="PTHR10332:SF88">
    <property type="entry name" value="EQUILIBRATIVE NUCLEOSIDE TRANSPORTER 1, ISOFORM A"/>
    <property type="match status" value="1"/>
</dbReference>
<dbReference type="PANTHER" id="PTHR10332">
    <property type="entry name" value="EQUILIBRATIVE NUCLEOSIDE TRANSPORTER"/>
    <property type="match status" value="1"/>
</dbReference>
<keyword evidence="5 7" id="KW-1133">Transmembrane helix</keyword>
<dbReference type="InterPro" id="IPR036259">
    <property type="entry name" value="MFS_trans_sf"/>
</dbReference>
<feature type="transmembrane region" description="Helical" evidence="7">
    <location>
        <begin position="42"/>
        <end position="63"/>
    </location>
</feature>
<keyword evidence="3" id="KW-0813">Transport</keyword>
<evidence type="ECO:0000256" key="3">
    <source>
        <dbReference type="ARBA" id="ARBA00022448"/>
    </source>
</evidence>
<evidence type="ECO:0000256" key="4">
    <source>
        <dbReference type="ARBA" id="ARBA00022692"/>
    </source>
</evidence>
<comment type="subcellular location">
    <subcellularLocation>
        <location evidence="1">Membrane</location>
        <topology evidence="1">Multi-pass membrane protein</topology>
    </subcellularLocation>
</comment>
<accession>A0A4T0GJN7</accession>